<dbReference type="EMBL" id="VMBG01000001">
    <property type="protein sequence ID" value="TSJ77906.1"/>
    <property type="molecule type" value="Genomic_DNA"/>
</dbReference>
<dbReference type="GO" id="GO:0003677">
    <property type="term" value="F:DNA binding"/>
    <property type="evidence" value="ECO:0007669"/>
    <property type="project" value="InterPro"/>
</dbReference>
<reference evidence="2 3" key="1">
    <citation type="submission" date="2019-07" db="EMBL/GenBank/DDBJ databases">
        <title>Description of 53C-WASEF.</title>
        <authorList>
            <person name="Pitt A."/>
            <person name="Hahn M.W."/>
        </authorList>
    </citation>
    <scope>NUCLEOTIDE SEQUENCE [LARGE SCALE GENOMIC DNA]</scope>
    <source>
        <strain evidence="2 3">53C-WASEF</strain>
    </source>
</reference>
<dbReference type="Pfam" id="PF09722">
    <property type="entry name" value="Xre_MbcA_ParS_C"/>
    <property type="match status" value="1"/>
</dbReference>
<dbReference type="InterPro" id="IPR001387">
    <property type="entry name" value="Cro/C1-type_HTH"/>
</dbReference>
<dbReference type="InterPro" id="IPR010982">
    <property type="entry name" value="Lambda_DNA-bd_dom_sf"/>
</dbReference>
<dbReference type="CDD" id="cd00093">
    <property type="entry name" value="HTH_XRE"/>
    <property type="match status" value="1"/>
</dbReference>
<keyword evidence="3" id="KW-1185">Reference proteome</keyword>
<dbReference type="InterPro" id="IPR011979">
    <property type="entry name" value="Antitox_Xre"/>
</dbReference>
<dbReference type="AlphaFoldDB" id="A0A556QMM8"/>
<dbReference type="Pfam" id="PF20432">
    <property type="entry name" value="Xre-like-HTH"/>
    <property type="match status" value="1"/>
</dbReference>
<sequence>MKYTPRKLDDAEAWVLNEATATAPADPAAIVDRILQGLPVLEFDALRELLGLTVEDMARKIGISVATLARRRKHREPLDPSHGDRIMRYARLYWLAVELHDGDAATARVWLRRPALGLQGRVPLDFAESETGAREVEYLIGRIEHGVYV</sequence>
<dbReference type="NCBIfam" id="TIGR02293">
    <property type="entry name" value="TAS_TIGR02293"/>
    <property type="match status" value="1"/>
</dbReference>
<dbReference type="InterPro" id="IPR046847">
    <property type="entry name" value="Xre-like_HTH"/>
</dbReference>
<accession>A0A556QMM8</accession>
<gene>
    <name evidence="2" type="ORF">FPL22_00935</name>
</gene>
<dbReference type="RefSeq" id="WP_144228248.1">
    <property type="nucleotide sequence ID" value="NZ_CBCRVV010000001.1"/>
</dbReference>
<organism evidence="2 3">
    <name type="scientific">Rariglobus hedericola</name>
    <dbReference type="NCBI Taxonomy" id="2597822"/>
    <lineage>
        <taxon>Bacteria</taxon>
        <taxon>Pseudomonadati</taxon>
        <taxon>Verrucomicrobiota</taxon>
        <taxon>Opitutia</taxon>
        <taxon>Opitutales</taxon>
        <taxon>Opitutaceae</taxon>
        <taxon>Rariglobus</taxon>
    </lineage>
</organism>
<evidence type="ECO:0000259" key="1">
    <source>
        <dbReference type="PROSITE" id="PS50943"/>
    </source>
</evidence>
<protein>
    <submittedName>
        <fullName evidence="2">DUF2384 domain-containing protein</fullName>
    </submittedName>
</protein>
<dbReference type="SUPFAM" id="SSF47413">
    <property type="entry name" value="lambda repressor-like DNA-binding domains"/>
    <property type="match status" value="1"/>
</dbReference>
<proteinExistence type="predicted"/>
<dbReference type="PROSITE" id="PS50943">
    <property type="entry name" value="HTH_CROC1"/>
    <property type="match status" value="1"/>
</dbReference>
<dbReference type="InterPro" id="IPR024467">
    <property type="entry name" value="Xre/MbcA/ParS-like_toxin-bd"/>
</dbReference>
<comment type="caution">
    <text evidence="2">The sequence shown here is derived from an EMBL/GenBank/DDBJ whole genome shotgun (WGS) entry which is preliminary data.</text>
</comment>
<dbReference type="OrthoDB" id="191018at2"/>
<dbReference type="Proteomes" id="UP000315648">
    <property type="component" value="Unassembled WGS sequence"/>
</dbReference>
<evidence type="ECO:0000313" key="3">
    <source>
        <dbReference type="Proteomes" id="UP000315648"/>
    </source>
</evidence>
<feature type="domain" description="HTH cro/C1-type" evidence="1">
    <location>
        <begin position="45"/>
        <end position="70"/>
    </location>
</feature>
<name>A0A556QMM8_9BACT</name>
<evidence type="ECO:0000313" key="2">
    <source>
        <dbReference type="EMBL" id="TSJ77906.1"/>
    </source>
</evidence>